<accession>A0A176VI11</accession>
<reference evidence="1" key="1">
    <citation type="submission" date="2016-03" db="EMBL/GenBank/DDBJ databases">
        <title>Mechanisms controlling the formation of the plant cell surface in tip-growing cells are functionally conserved among land plants.</title>
        <authorList>
            <person name="Honkanen S."/>
            <person name="Jones V.A."/>
            <person name="Morieri G."/>
            <person name="Champion C."/>
            <person name="Hetherington A.J."/>
            <person name="Kelly S."/>
            <person name="Saint-Marcoux D."/>
            <person name="Proust H."/>
            <person name="Prescott H."/>
            <person name="Dolan L."/>
        </authorList>
    </citation>
    <scope>NUCLEOTIDE SEQUENCE [LARGE SCALE GENOMIC DNA]</scope>
    <source>
        <tissue evidence="1">Whole gametophyte</tissue>
    </source>
</reference>
<keyword evidence="2" id="KW-1185">Reference proteome</keyword>
<comment type="caution">
    <text evidence="1">The sequence shown here is derived from an EMBL/GenBank/DDBJ whole genome shotgun (WGS) entry which is preliminary data.</text>
</comment>
<dbReference type="AlphaFoldDB" id="A0A176VI11"/>
<sequence length="138" mass="15485">MEFDDFTNRFRSFALLSSQLDPRSVKDEAHARESLGLGGELARGIRMWRIEHETEKDGAARFVLPVLVHYTRIRVVDGGREGVFDECILRRHATCRIFNTTGSVPRTRLWVGGILLCGDLGGTDLDHGSRRDEQAASS</sequence>
<proteinExistence type="predicted"/>
<evidence type="ECO:0000313" key="2">
    <source>
        <dbReference type="Proteomes" id="UP000077202"/>
    </source>
</evidence>
<dbReference type="Proteomes" id="UP000077202">
    <property type="component" value="Unassembled WGS sequence"/>
</dbReference>
<protein>
    <submittedName>
        <fullName evidence="1">Uncharacterized protein</fullName>
    </submittedName>
</protein>
<gene>
    <name evidence="1" type="ORF">AXG93_3873s1120</name>
</gene>
<organism evidence="1 2">
    <name type="scientific">Marchantia polymorpha subsp. ruderalis</name>
    <dbReference type="NCBI Taxonomy" id="1480154"/>
    <lineage>
        <taxon>Eukaryota</taxon>
        <taxon>Viridiplantae</taxon>
        <taxon>Streptophyta</taxon>
        <taxon>Embryophyta</taxon>
        <taxon>Marchantiophyta</taxon>
        <taxon>Marchantiopsida</taxon>
        <taxon>Marchantiidae</taxon>
        <taxon>Marchantiales</taxon>
        <taxon>Marchantiaceae</taxon>
        <taxon>Marchantia</taxon>
    </lineage>
</organism>
<name>A0A176VI11_MARPO</name>
<evidence type="ECO:0000313" key="1">
    <source>
        <dbReference type="EMBL" id="OAE20554.1"/>
    </source>
</evidence>
<dbReference type="EMBL" id="LVLJ01003602">
    <property type="protein sequence ID" value="OAE20554.1"/>
    <property type="molecule type" value="Genomic_DNA"/>
</dbReference>